<evidence type="ECO:0000313" key="6">
    <source>
        <dbReference type="Proteomes" id="UP001302429"/>
    </source>
</evidence>
<sequence>MRKQNKVIITSATTGAMHMPFMSPYLPITPDQIVEDSVGAAEAGASIVHLHARDAETGCPVTDPEVYGQYLPRIKERSDVIINLTTGQPGIRRSKESGELEFKSEWSEVLAERMAAPIEFEPEITSFNMGPMNAANWIMMGRADPSKLQMWEQIFVTATKDLTMQNTWASMEKFAVELGQKRGVVFEYECFDIGHLYALKMLQDLGLVKPPFFIQSVFGFLGGIASDPKHVLHFRQTADDLFGDDYYWSVLAAGKEQIRLTNMAAIMGGNVRVGLEDSLWYGKGQLAKSSAEQVGRIRRILDELGLEVATPDEAREILGTKGKDNVNF</sequence>
<evidence type="ECO:0000313" key="5">
    <source>
        <dbReference type="EMBL" id="WOE75497.1"/>
    </source>
</evidence>
<reference evidence="5 6" key="1">
    <citation type="submission" date="2023-10" db="EMBL/GenBank/DDBJ databases">
        <title>Complete genome sequence of a Sphingomonadaceae bacterium.</title>
        <authorList>
            <person name="Yan C."/>
        </authorList>
    </citation>
    <scope>NUCLEOTIDE SEQUENCE [LARGE SCALE GENOMIC DNA]</scope>
    <source>
        <strain evidence="5 6">SCSIO 66989</strain>
    </source>
</reference>
<protein>
    <submittedName>
        <fullName evidence="5">3-keto-5-aminohexanoate cleavage protein</fullName>
    </submittedName>
</protein>
<accession>A0AA97I0Y8</accession>
<dbReference type="GO" id="GO:0043720">
    <property type="term" value="F:3-keto-5-aminohexanoate cleavage activity"/>
    <property type="evidence" value="ECO:0007669"/>
    <property type="project" value="InterPro"/>
</dbReference>
<proteinExistence type="predicted"/>
<evidence type="ECO:0000256" key="4">
    <source>
        <dbReference type="ARBA" id="ARBA00022833"/>
    </source>
</evidence>
<dbReference type="KEGG" id="acoa:RB602_01930"/>
<dbReference type="InterPro" id="IPR013785">
    <property type="entry name" value="Aldolase_TIM"/>
</dbReference>
<evidence type="ECO:0000256" key="2">
    <source>
        <dbReference type="ARBA" id="ARBA00022679"/>
    </source>
</evidence>
<keyword evidence="3" id="KW-0479">Metal-binding</keyword>
<name>A0AA97I0Y8_9SPHN</name>
<gene>
    <name evidence="5" type="ORF">RB602_01930</name>
</gene>
<dbReference type="EMBL" id="CP136594">
    <property type="protein sequence ID" value="WOE75497.1"/>
    <property type="molecule type" value="Genomic_DNA"/>
</dbReference>
<dbReference type="Pfam" id="PF05853">
    <property type="entry name" value="BKACE"/>
    <property type="match status" value="1"/>
</dbReference>
<organism evidence="5 6">
    <name type="scientific">Alterisphingorhabdus coralli</name>
    <dbReference type="NCBI Taxonomy" id="3071408"/>
    <lineage>
        <taxon>Bacteria</taxon>
        <taxon>Pseudomonadati</taxon>
        <taxon>Pseudomonadota</taxon>
        <taxon>Alphaproteobacteria</taxon>
        <taxon>Sphingomonadales</taxon>
        <taxon>Sphingomonadaceae</taxon>
        <taxon>Alterisphingorhabdus (ex Yan et al. 2024)</taxon>
    </lineage>
</organism>
<dbReference type="GO" id="GO:0046872">
    <property type="term" value="F:metal ion binding"/>
    <property type="evidence" value="ECO:0007669"/>
    <property type="project" value="UniProtKB-KW"/>
</dbReference>
<dbReference type="InterPro" id="IPR008567">
    <property type="entry name" value="BKACE"/>
</dbReference>
<dbReference type="Gene3D" id="3.20.20.70">
    <property type="entry name" value="Aldolase class I"/>
    <property type="match status" value="1"/>
</dbReference>
<evidence type="ECO:0000256" key="3">
    <source>
        <dbReference type="ARBA" id="ARBA00022723"/>
    </source>
</evidence>
<dbReference type="PANTHER" id="PTHR37418:SF2">
    <property type="entry name" value="3-KETO-5-AMINOHEXANOATE CLEAVAGE ENZYME"/>
    <property type="match status" value="1"/>
</dbReference>
<keyword evidence="2" id="KW-0808">Transferase</keyword>
<dbReference type="PANTHER" id="PTHR37418">
    <property type="entry name" value="3-KETO-5-AMINOHEXANOATE CLEAVAGE ENZYME-RELATED"/>
    <property type="match status" value="1"/>
</dbReference>
<keyword evidence="4" id="KW-0862">Zinc</keyword>
<dbReference type="Proteomes" id="UP001302429">
    <property type="component" value="Chromosome"/>
</dbReference>
<evidence type="ECO:0000256" key="1">
    <source>
        <dbReference type="ARBA" id="ARBA00001947"/>
    </source>
</evidence>
<keyword evidence="6" id="KW-1185">Reference proteome</keyword>
<dbReference type="RefSeq" id="WP_317082460.1">
    <property type="nucleotide sequence ID" value="NZ_CP136594.1"/>
</dbReference>
<comment type="cofactor">
    <cofactor evidence="1">
        <name>Zn(2+)</name>
        <dbReference type="ChEBI" id="CHEBI:29105"/>
    </cofactor>
</comment>
<dbReference type="AlphaFoldDB" id="A0AA97I0Y8"/>